<comment type="caution">
    <text evidence="1">The sequence shown here is derived from an EMBL/GenBank/DDBJ whole genome shotgun (WGS) entry which is preliminary data.</text>
</comment>
<gene>
    <name evidence="1" type="ORF">PMIN01_00434</name>
</gene>
<dbReference type="Proteomes" id="UP000756921">
    <property type="component" value="Unassembled WGS sequence"/>
</dbReference>
<name>A0A9P6GTL2_9PLEO</name>
<keyword evidence="2" id="KW-1185">Reference proteome</keyword>
<protein>
    <submittedName>
        <fullName evidence="1">Uncharacterized protein</fullName>
    </submittedName>
</protein>
<dbReference type="OrthoDB" id="10575353at2759"/>
<sequence length="105" mass="11024">VLQRAGGDADGRSELSLSLSLSQSTSTSAGCRQVGTRHGMAATYVHVPQHSAQSQRRPMTVVDELSALLFEDAAIDEGGATAAEGKNKPIHGHGLGHEFLVPLFM</sequence>
<dbReference type="EMBL" id="WJXW01000001">
    <property type="protein sequence ID" value="KAF9740895.1"/>
    <property type="molecule type" value="Genomic_DNA"/>
</dbReference>
<proteinExistence type="predicted"/>
<organism evidence="1 2">
    <name type="scientific">Paraphaeosphaeria minitans</name>
    <dbReference type="NCBI Taxonomy" id="565426"/>
    <lineage>
        <taxon>Eukaryota</taxon>
        <taxon>Fungi</taxon>
        <taxon>Dikarya</taxon>
        <taxon>Ascomycota</taxon>
        <taxon>Pezizomycotina</taxon>
        <taxon>Dothideomycetes</taxon>
        <taxon>Pleosporomycetidae</taxon>
        <taxon>Pleosporales</taxon>
        <taxon>Massarineae</taxon>
        <taxon>Didymosphaeriaceae</taxon>
        <taxon>Paraphaeosphaeria</taxon>
    </lineage>
</organism>
<reference evidence="1" key="1">
    <citation type="journal article" date="2020" name="Mol. Plant Microbe Interact.">
        <title>Genome Sequence of the Biocontrol Agent Coniothyrium minitans strain Conio (IMI 134523).</title>
        <authorList>
            <person name="Patel D."/>
            <person name="Shittu T.A."/>
            <person name="Baroncelli R."/>
            <person name="Muthumeenakshi S."/>
            <person name="Osborne T.H."/>
            <person name="Janganan T.K."/>
            <person name="Sreenivasaprasad S."/>
        </authorList>
    </citation>
    <scope>NUCLEOTIDE SEQUENCE</scope>
    <source>
        <strain evidence="1">Conio</strain>
    </source>
</reference>
<feature type="non-terminal residue" evidence="1">
    <location>
        <position position="1"/>
    </location>
</feature>
<accession>A0A9P6GTL2</accession>
<dbReference type="AlphaFoldDB" id="A0A9P6GTL2"/>
<evidence type="ECO:0000313" key="1">
    <source>
        <dbReference type="EMBL" id="KAF9740895.1"/>
    </source>
</evidence>
<evidence type="ECO:0000313" key="2">
    <source>
        <dbReference type="Proteomes" id="UP000756921"/>
    </source>
</evidence>